<feature type="region of interest" description="Disordered" evidence="2">
    <location>
        <begin position="102"/>
        <end position="121"/>
    </location>
</feature>
<dbReference type="PANTHER" id="PTHR10779">
    <property type="entry name" value="DYNEIN LIGHT CHAIN ROADBLOCK"/>
    <property type="match status" value="1"/>
</dbReference>
<dbReference type="SUPFAM" id="SSF103196">
    <property type="entry name" value="Roadblock/LC7 domain"/>
    <property type="match status" value="1"/>
</dbReference>
<reference evidence="4" key="1">
    <citation type="submission" date="2021-01" db="EMBL/GenBank/DDBJ databases">
        <authorList>
            <person name="Corre E."/>
            <person name="Pelletier E."/>
            <person name="Niang G."/>
            <person name="Scheremetjew M."/>
            <person name="Finn R."/>
            <person name="Kale V."/>
            <person name="Holt S."/>
            <person name="Cochrane G."/>
            <person name="Meng A."/>
            <person name="Brown T."/>
            <person name="Cohen L."/>
        </authorList>
    </citation>
    <scope>NUCLEOTIDE SEQUENCE</scope>
    <source>
        <strain evidence="4">CCMP1243</strain>
    </source>
</reference>
<comment type="similarity">
    <text evidence="1">Belongs to the GAMAD family.</text>
</comment>
<evidence type="ECO:0000313" key="4">
    <source>
        <dbReference type="EMBL" id="CAD9705502.1"/>
    </source>
</evidence>
<name>A0A7S2SQX1_9STRA</name>
<evidence type="ECO:0000259" key="3">
    <source>
        <dbReference type="Pfam" id="PF03259"/>
    </source>
</evidence>
<protein>
    <recommendedName>
        <fullName evidence="3">Roadblock/LAMTOR2 domain-containing protein</fullName>
    </recommendedName>
</protein>
<dbReference type="Gene3D" id="3.30.450.30">
    <property type="entry name" value="Dynein light chain 2a, cytoplasmic"/>
    <property type="match status" value="1"/>
</dbReference>
<feature type="domain" description="Roadblock/LAMTOR2" evidence="3">
    <location>
        <begin position="9"/>
        <end position="100"/>
    </location>
</feature>
<accession>A0A7S2SQX1</accession>
<sequence>MASNQTNEVDEVIRELKQNQGFKSYVIIRNDGIVIKYENMDVQKAVQTAHLVLDLCAKSKKYIKELFEPPDNDVESLRLKTLEFEMIVAQYGDYSLVVVQDTEQHEDADAPGEGEEEKKDA</sequence>
<dbReference type="EMBL" id="HBHJ01025871">
    <property type="protein sequence ID" value="CAD9705502.1"/>
    <property type="molecule type" value="Transcribed_RNA"/>
</dbReference>
<dbReference type="Pfam" id="PF03259">
    <property type="entry name" value="Robl_LC7"/>
    <property type="match status" value="1"/>
</dbReference>
<gene>
    <name evidence="4" type="ORF">RMAR1173_LOCUS17069</name>
</gene>
<evidence type="ECO:0000256" key="1">
    <source>
        <dbReference type="ARBA" id="ARBA00007191"/>
    </source>
</evidence>
<organism evidence="4">
    <name type="scientific">Rhizochromulina marina</name>
    <dbReference type="NCBI Taxonomy" id="1034831"/>
    <lineage>
        <taxon>Eukaryota</taxon>
        <taxon>Sar</taxon>
        <taxon>Stramenopiles</taxon>
        <taxon>Ochrophyta</taxon>
        <taxon>Dictyochophyceae</taxon>
        <taxon>Rhizochromulinales</taxon>
        <taxon>Rhizochromulina</taxon>
    </lineage>
</organism>
<evidence type="ECO:0000256" key="2">
    <source>
        <dbReference type="SAM" id="MobiDB-lite"/>
    </source>
</evidence>
<proteinExistence type="inferred from homology"/>
<dbReference type="InterPro" id="IPR004942">
    <property type="entry name" value="Roadblock/LAMTOR2_dom"/>
</dbReference>
<dbReference type="AlphaFoldDB" id="A0A7S2SQX1"/>